<keyword evidence="3" id="KW-0678">Repressor</keyword>
<dbReference type="Pfam" id="PF04316">
    <property type="entry name" value="FlgM"/>
    <property type="match status" value="1"/>
</dbReference>
<organism evidence="11 12">
    <name type="scientific">Halopseudomonas phragmitis</name>
    <dbReference type="NCBI Taxonomy" id="1931241"/>
    <lineage>
        <taxon>Bacteria</taxon>
        <taxon>Pseudomonadati</taxon>
        <taxon>Pseudomonadota</taxon>
        <taxon>Gammaproteobacteria</taxon>
        <taxon>Pseudomonadales</taxon>
        <taxon>Pseudomonadaceae</taxon>
        <taxon>Halopseudomonas</taxon>
    </lineage>
</organism>
<comment type="similarity">
    <text evidence="1">Belongs to the FlgM family.</text>
</comment>
<dbReference type="SUPFAM" id="SSF101498">
    <property type="entry name" value="Anti-sigma factor FlgM"/>
    <property type="match status" value="1"/>
</dbReference>
<keyword evidence="11" id="KW-0969">Cilium</keyword>
<evidence type="ECO:0000256" key="1">
    <source>
        <dbReference type="ARBA" id="ARBA00005322"/>
    </source>
</evidence>
<protein>
    <recommendedName>
        <fullName evidence="2">Negative regulator of flagellin synthesis</fullName>
    </recommendedName>
    <alternativeName>
        <fullName evidence="8">Anti-sigma-28 factor</fullName>
    </alternativeName>
</protein>
<dbReference type="GO" id="GO:0045892">
    <property type="term" value="P:negative regulation of DNA-templated transcription"/>
    <property type="evidence" value="ECO:0007669"/>
    <property type="project" value="InterPro"/>
</dbReference>
<evidence type="ECO:0000256" key="4">
    <source>
        <dbReference type="ARBA" id="ARBA00022795"/>
    </source>
</evidence>
<evidence type="ECO:0000256" key="8">
    <source>
        <dbReference type="ARBA" id="ARBA00030117"/>
    </source>
</evidence>
<keyword evidence="12" id="KW-1185">Reference proteome</keyword>
<dbReference type="KEGG" id="ppha:BVH74_10390"/>
<keyword evidence="4" id="KW-1005">Bacterial flagellum biogenesis</keyword>
<dbReference type="STRING" id="1931241.BVH74_10390"/>
<feature type="region of interest" description="Disordered" evidence="9">
    <location>
        <begin position="1"/>
        <end position="56"/>
    </location>
</feature>
<gene>
    <name evidence="11" type="ORF">BVH74_10390</name>
</gene>
<proteinExistence type="inferred from homology"/>
<evidence type="ECO:0000256" key="9">
    <source>
        <dbReference type="SAM" id="MobiDB-lite"/>
    </source>
</evidence>
<feature type="domain" description="Anti-sigma-28 factor FlgM C-terminal" evidence="10">
    <location>
        <begin position="53"/>
        <end position="105"/>
    </location>
</feature>
<feature type="compositionally biased region" description="Basic and acidic residues" evidence="9">
    <location>
        <begin position="25"/>
        <end position="39"/>
    </location>
</feature>
<keyword evidence="11" id="KW-0282">Flagellum</keyword>
<accession>A0A1V0B5C1</accession>
<dbReference type="InterPro" id="IPR031316">
    <property type="entry name" value="FlgM_C"/>
</dbReference>
<keyword evidence="11" id="KW-0966">Cell projection</keyword>
<evidence type="ECO:0000313" key="11">
    <source>
        <dbReference type="EMBL" id="AQZ95128.1"/>
    </source>
</evidence>
<dbReference type="RefSeq" id="WP_080049996.1">
    <property type="nucleotide sequence ID" value="NZ_CP020100.1"/>
</dbReference>
<evidence type="ECO:0000259" key="10">
    <source>
        <dbReference type="Pfam" id="PF04316"/>
    </source>
</evidence>
<name>A0A1V0B5C1_9GAMM</name>
<feature type="compositionally biased region" description="Low complexity" evidence="9">
    <location>
        <begin position="1"/>
        <end position="24"/>
    </location>
</feature>
<keyword evidence="6" id="KW-0804">Transcription</keyword>
<sequence length="108" mass="11351">MVIDFNASNNANGSSRSAQSGAAAGKRDAGLESASKDQANKAPASPPAADTAVKLSSQAQQLQAIEERLRDLPEVDSERVAQIRQAIAQGNYSVDSTRIADKLLNLEN</sequence>
<dbReference type="InterPro" id="IPR035890">
    <property type="entry name" value="Anti-sigma-28_factor_FlgM_sf"/>
</dbReference>
<evidence type="ECO:0000256" key="5">
    <source>
        <dbReference type="ARBA" id="ARBA00023015"/>
    </source>
</evidence>
<dbReference type="InterPro" id="IPR007412">
    <property type="entry name" value="FlgM"/>
</dbReference>
<dbReference type="NCBIfam" id="TIGR03824">
    <property type="entry name" value="FlgM_jcvi"/>
    <property type="match status" value="1"/>
</dbReference>
<dbReference type="EMBL" id="CP020100">
    <property type="protein sequence ID" value="AQZ95128.1"/>
    <property type="molecule type" value="Genomic_DNA"/>
</dbReference>
<evidence type="ECO:0000256" key="3">
    <source>
        <dbReference type="ARBA" id="ARBA00022491"/>
    </source>
</evidence>
<dbReference type="AlphaFoldDB" id="A0A1V0B5C1"/>
<reference evidence="11 12" key="1">
    <citation type="submission" date="2017-03" db="EMBL/GenBank/DDBJ databases">
        <title>Complete genome sequence of the novel DNRA strain Pseudomonas sp. S-6-2 isolated from Chinese polluted river sediment. Journal of Biotechnology.</title>
        <authorList>
            <person name="Li J."/>
            <person name="Xiang F."/>
            <person name="Wang L."/>
            <person name="Xi L."/>
            <person name="Liu J."/>
        </authorList>
    </citation>
    <scope>NUCLEOTIDE SEQUENCE [LARGE SCALE GENOMIC DNA]</scope>
    <source>
        <strain evidence="11 12">S-6-2</strain>
    </source>
</reference>
<evidence type="ECO:0000256" key="6">
    <source>
        <dbReference type="ARBA" id="ARBA00023163"/>
    </source>
</evidence>
<evidence type="ECO:0000256" key="7">
    <source>
        <dbReference type="ARBA" id="ARBA00024739"/>
    </source>
</evidence>
<dbReference type="GO" id="GO:0044781">
    <property type="term" value="P:bacterial-type flagellum organization"/>
    <property type="evidence" value="ECO:0007669"/>
    <property type="project" value="UniProtKB-KW"/>
</dbReference>
<keyword evidence="5" id="KW-0805">Transcription regulation</keyword>
<evidence type="ECO:0000256" key="2">
    <source>
        <dbReference type="ARBA" id="ARBA00017823"/>
    </source>
</evidence>
<comment type="function">
    <text evidence="7">Responsible for the coupling of flagellin expression to flagellar assembly by preventing expression of the flagellin genes when a component of the middle class of proteins is defective. It negatively regulates flagellar genes by inhibiting the activity of FliA by directly binding to FliA.</text>
</comment>
<evidence type="ECO:0000313" key="12">
    <source>
        <dbReference type="Proteomes" id="UP000243488"/>
    </source>
</evidence>
<dbReference type="Proteomes" id="UP000243488">
    <property type="component" value="Chromosome"/>
</dbReference>